<protein>
    <submittedName>
        <fullName evidence="3">Type II secretion system protein G</fullName>
    </submittedName>
</protein>
<dbReference type="InterPro" id="IPR012902">
    <property type="entry name" value="N_methyl_site"/>
</dbReference>
<dbReference type="RefSeq" id="WP_145245160.1">
    <property type="nucleotide sequence ID" value="NZ_CP036278.1"/>
</dbReference>
<keyword evidence="1" id="KW-1133">Transmembrane helix</keyword>
<dbReference type="OrthoDB" id="255848at2"/>
<reference evidence="3 4" key="1">
    <citation type="submission" date="2019-02" db="EMBL/GenBank/DDBJ databases">
        <title>Deep-cultivation of Planctomycetes and their phenomic and genomic characterization uncovers novel biology.</title>
        <authorList>
            <person name="Wiegand S."/>
            <person name="Jogler M."/>
            <person name="Boedeker C."/>
            <person name="Pinto D."/>
            <person name="Vollmers J."/>
            <person name="Rivas-Marin E."/>
            <person name="Kohn T."/>
            <person name="Peeters S.H."/>
            <person name="Heuer A."/>
            <person name="Rast P."/>
            <person name="Oberbeckmann S."/>
            <person name="Bunk B."/>
            <person name="Jeske O."/>
            <person name="Meyerdierks A."/>
            <person name="Storesund J.E."/>
            <person name="Kallscheuer N."/>
            <person name="Luecker S."/>
            <person name="Lage O.M."/>
            <person name="Pohl T."/>
            <person name="Merkel B.J."/>
            <person name="Hornburger P."/>
            <person name="Mueller R.-W."/>
            <person name="Bruemmer F."/>
            <person name="Labrenz M."/>
            <person name="Spormann A.M."/>
            <person name="Op den Camp H."/>
            <person name="Overmann J."/>
            <person name="Amann R."/>
            <person name="Jetten M.S.M."/>
            <person name="Mascher T."/>
            <person name="Medema M.H."/>
            <person name="Devos D.P."/>
            <person name="Kaster A.-K."/>
            <person name="Ovreas L."/>
            <person name="Rohde M."/>
            <person name="Galperin M.Y."/>
            <person name="Jogler C."/>
        </authorList>
    </citation>
    <scope>NUCLEOTIDE SEQUENCE [LARGE SCALE GENOMIC DNA]</scope>
    <source>
        <strain evidence="3 4">Pan181</strain>
    </source>
</reference>
<feature type="domain" description="DUF1559" evidence="2">
    <location>
        <begin position="49"/>
        <end position="332"/>
    </location>
</feature>
<keyword evidence="4" id="KW-1185">Reference proteome</keyword>
<dbReference type="InterPro" id="IPR045584">
    <property type="entry name" value="Pilin-like"/>
</dbReference>
<proteinExistence type="predicted"/>
<dbReference type="InterPro" id="IPR011453">
    <property type="entry name" value="DUF1559"/>
</dbReference>
<dbReference type="KEGG" id="amuc:Pan181_03220"/>
<dbReference type="Gene3D" id="3.30.700.10">
    <property type="entry name" value="Glycoprotein, Type 4 Pilin"/>
    <property type="match status" value="1"/>
</dbReference>
<accession>A0A518AHE7</accession>
<dbReference type="Proteomes" id="UP000315750">
    <property type="component" value="Chromosome"/>
</dbReference>
<name>A0A518AHE7_9BACT</name>
<evidence type="ECO:0000259" key="2">
    <source>
        <dbReference type="Pfam" id="PF07596"/>
    </source>
</evidence>
<evidence type="ECO:0000313" key="4">
    <source>
        <dbReference type="Proteomes" id="UP000315750"/>
    </source>
</evidence>
<dbReference type="NCBIfam" id="TIGR02532">
    <property type="entry name" value="IV_pilin_GFxxxE"/>
    <property type="match status" value="1"/>
</dbReference>
<dbReference type="EMBL" id="CP036278">
    <property type="protein sequence ID" value="QDU54142.1"/>
    <property type="molecule type" value="Genomic_DNA"/>
</dbReference>
<dbReference type="Pfam" id="PF07596">
    <property type="entry name" value="SBP_bac_10"/>
    <property type="match status" value="1"/>
</dbReference>
<organism evidence="3 4">
    <name type="scientific">Aeoliella mucimassa</name>
    <dbReference type="NCBI Taxonomy" id="2527972"/>
    <lineage>
        <taxon>Bacteria</taxon>
        <taxon>Pseudomonadati</taxon>
        <taxon>Planctomycetota</taxon>
        <taxon>Planctomycetia</taxon>
        <taxon>Pirellulales</taxon>
        <taxon>Lacipirellulaceae</taxon>
        <taxon>Aeoliella</taxon>
    </lineage>
</organism>
<evidence type="ECO:0000313" key="3">
    <source>
        <dbReference type="EMBL" id="QDU54142.1"/>
    </source>
</evidence>
<dbReference type="Pfam" id="PF07963">
    <property type="entry name" value="N_methyl"/>
    <property type="match status" value="1"/>
</dbReference>
<keyword evidence="1" id="KW-0472">Membrane</keyword>
<feature type="transmembrane region" description="Helical" evidence="1">
    <location>
        <begin position="24"/>
        <end position="48"/>
    </location>
</feature>
<dbReference type="PANTHER" id="PTHR30093:SF2">
    <property type="entry name" value="TYPE II SECRETION SYSTEM PROTEIN H"/>
    <property type="match status" value="1"/>
</dbReference>
<dbReference type="SUPFAM" id="SSF54523">
    <property type="entry name" value="Pili subunits"/>
    <property type="match status" value="1"/>
</dbReference>
<keyword evidence="1" id="KW-0812">Transmembrane</keyword>
<dbReference type="AlphaFoldDB" id="A0A518AHE7"/>
<gene>
    <name evidence="3" type="primary">xcpT_3</name>
    <name evidence="3" type="ORF">Pan181_03220</name>
</gene>
<dbReference type="PANTHER" id="PTHR30093">
    <property type="entry name" value="GENERAL SECRETION PATHWAY PROTEIN G"/>
    <property type="match status" value="1"/>
</dbReference>
<evidence type="ECO:0000256" key="1">
    <source>
        <dbReference type="SAM" id="Phobius"/>
    </source>
</evidence>
<sequence>MNRHFCEPAARVCRAASARRSRIAFTLVELLVVIAIIGILVALLLPAVQSAREAARRTGCTNNLKQLALATLNYESAYSKLPAGYLSGRDFDDIRADQVNGKNQQWTGVYSQILPYLEATAVESLLTDNYQNGANSYDLPYWSVEGPWYAGQSTLTAFLCPSVGNESPSYGTFRRLAHWVDGSSYVLGGEVYGAEAEQQVTHYLPISGVYGELGPGYEAYDAYRGVFGYRTKVALSRVTDGTSNTIMFGESPGSMGEGLDYGDGPQGGLVVSTAWIGGATMTTYYGMYTGQEDTETTDYDTHYAYLGSVHTGDTVLFSLVDGSVKSLTRDVDYTVLDAYASMAYGETINED</sequence>